<dbReference type="InterPro" id="IPR019749">
    <property type="entry name" value="Band_41_domain"/>
</dbReference>
<dbReference type="PROSITE" id="PS50010">
    <property type="entry name" value="DH_2"/>
    <property type="match status" value="1"/>
</dbReference>
<evidence type="ECO:0000259" key="4">
    <source>
        <dbReference type="PROSITE" id="PS50003"/>
    </source>
</evidence>
<keyword evidence="1" id="KW-0344">Guanine-nucleotide releasing factor</keyword>
<evidence type="ECO:0000256" key="3">
    <source>
        <dbReference type="SAM" id="MobiDB-lite"/>
    </source>
</evidence>
<dbReference type="SUPFAM" id="SSF47031">
    <property type="entry name" value="Second domain of FERM"/>
    <property type="match status" value="1"/>
</dbReference>
<dbReference type="CDD" id="cd01220">
    <property type="entry name" value="PH1_FARP1-like"/>
    <property type="match status" value="1"/>
</dbReference>
<dbReference type="PROSITE" id="PS00660">
    <property type="entry name" value="FERM_1"/>
    <property type="match status" value="1"/>
</dbReference>
<feature type="region of interest" description="Disordered" evidence="3">
    <location>
        <begin position="395"/>
        <end position="466"/>
    </location>
</feature>
<dbReference type="CDD" id="cd14473">
    <property type="entry name" value="FERM_B-lobe"/>
    <property type="match status" value="1"/>
</dbReference>
<dbReference type="Gene3D" id="1.20.80.10">
    <property type="match status" value="1"/>
</dbReference>
<dbReference type="GO" id="GO:0008092">
    <property type="term" value="F:cytoskeletal protein binding"/>
    <property type="evidence" value="ECO:0007669"/>
    <property type="project" value="InterPro"/>
</dbReference>
<dbReference type="SMART" id="SM00295">
    <property type="entry name" value="B41"/>
    <property type="match status" value="1"/>
</dbReference>
<dbReference type="InterPro" id="IPR018980">
    <property type="entry name" value="FERM_PH-like_C"/>
</dbReference>
<dbReference type="Pfam" id="PF09380">
    <property type="entry name" value="FERM_C"/>
    <property type="match status" value="1"/>
</dbReference>
<dbReference type="Pfam" id="PF09379">
    <property type="entry name" value="FERM_N"/>
    <property type="match status" value="1"/>
</dbReference>
<dbReference type="PROSITE" id="PS50003">
    <property type="entry name" value="PH_DOMAIN"/>
    <property type="match status" value="2"/>
</dbReference>
<dbReference type="InterPro" id="IPR035963">
    <property type="entry name" value="FERM_2"/>
</dbReference>
<dbReference type="PRINTS" id="PR00661">
    <property type="entry name" value="ERMFAMILY"/>
</dbReference>
<dbReference type="CDD" id="cd13235">
    <property type="entry name" value="PH2_FARP1-like"/>
    <property type="match status" value="1"/>
</dbReference>
<dbReference type="InterPro" id="IPR051835">
    <property type="entry name" value="RAC1-GEF"/>
</dbReference>
<feature type="region of interest" description="Disordered" evidence="3">
    <location>
        <begin position="871"/>
        <end position="946"/>
    </location>
</feature>
<keyword evidence="7" id="KW-1185">Reference proteome</keyword>
<dbReference type="SMART" id="SM01195">
    <property type="entry name" value="FA"/>
    <property type="match status" value="1"/>
</dbReference>
<dbReference type="Pfam" id="PF00621">
    <property type="entry name" value="RhoGEF"/>
    <property type="match status" value="1"/>
</dbReference>
<feature type="region of interest" description="Disordered" evidence="3">
    <location>
        <begin position="649"/>
        <end position="677"/>
    </location>
</feature>
<dbReference type="RefSeq" id="XP_024615961.1">
    <property type="nucleotide sequence ID" value="XM_024760193.1"/>
</dbReference>
<dbReference type="PANTHER" id="PTHR45858:SF4">
    <property type="entry name" value="FERM, ARHGEF AND PLECKSTRIN DOMAIN-CONTAINING PROTEIN 2"/>
    <property type="match status" value="1"/>
</dbReference>
<dbReference type="InterPro" id="IPR014352">
    <property type="entry name" value="FERM/acyl-CoA-bd_prot_sf"/>
</dbReference>
<evidence type="ECO:0000313" key="7">
    <source>
        <dbReference type="Proteomes" id="UP000252040"/>
    </source>
</evidence>
<dbReference type="Pfam" id="PF00373">
    <property type="entry name" value="FERM_M"/>
    <property type="match status" value="1"/>
</dbReference>
<dbReference type="SMART" id="SM00325">
    <property type="entry name" value="RhoGEF"/>
    <property type="match status" value="1"/>
</dbReference>
<dbReference type="Gene3D" id="2.30.29.30">
    <property type="entry name" value="Pleckstrin-homology domain (PH domain)/Phosphotyrosine-binding domain (PTB)"/>
    <property type="match status" value="3"/>
</dbReference>
<feature type="compositionally biased region" description="Polar residues" evidence="3">
    <location>
        <begin position="1077"/>
        <end position="1086"/>
    </location>
</feature>
<dbReference type="PANTHER" id="PTHR45858">
    <property type="entry name" value="FERM DOMAIN CONTAINING PROTEIN"/>
    <property type="match status" value="1"/>
</dbReference>
<dbReference type="InterPro" id="IPR019747">
    <property type="entry name" value="FERM_CS"/>
</dbReference>
<dbReference type="FunCoup" id="A0A341CMD8">
    <property type="interactions" value="855"/>
</dbReference>
<feature type="compositionally biased region" description="Polar residues" evidence="3">
    <location>
        <begin position="900"/>
        <end position="912"/>
    </location>
</feature>
<sequence>MGELEGTYRVLQTPGTRLGAQTPAGVSTLEPGHGPSAAAAWPAARTPIRVQLLDSSVEVFDVEPKCCGQVLLTQVWKRLNLIECDYFGLEFQNVQSCWIWLEPMKPIVRQVRRPKNTVLRLAVKFFPPDPGQLQEEYTRYLFALQLKRDLLEERLTCTDTTAALLASHLLQAEIGDYEEALVREHLRAHEYLPGQERALERILELHRGHAGQTPAESDFQVLEIARKLEMYGIRFHTASDREGAKINLAVSHMGVLVFQSSTKINTFNWSRLRKLSFKRKRFLIKLHPEVHGPYQDTLEFVLGSRDACKNFWKTCVEYHTFFRLSDQPKPRARAILFSRGSSFRYSGRTQKQLVDYVKDGGMKRIPYERKHSKTQMSLRALNANLPRQSVLFTEGTRTPASPSSTSASFCSGPASPPAPVGLLGSKDSSGSPTGPPAPSARWPAAERSGVAAAPPPGPPAFQPCQGVGSGRGVWSCGPSSTEGLSRAALGLEAGGAGRERAGHSGHGEGALTVGPSPSRGAPTCGRQSLRGGPLFTLTSAQLPAFEFRDGGLADISFFAGGSEAFPFPFGSLRPQALLCGRLGSAPSSPEGSSPEPARGSGVRGFESEEEGSPGDAHPADTSELLEVKAQASLMQRLLSPSAASSLRLHRSETSSLSNAPLPGSLSAHTPSSAAQSEASSMANFPACSVRSEASSAFHFSDIVDQLEQLSCPPTTAEDPSGSDTDSWGSEAEAPLDVSLFFGSPFAPTRGERVLFDLQSNVKNLTPGEQVDENLSCCLTAAPGPSWLWSRDVHTRRPRTSQAMGPSALVLTGRRLWRDCVTVTDVTGASKVPAESSTAGSFGVELRGLGAAPLLRSGCSKPAEDGVLRAAQAPRGGGRAPSGVSRHLAPSVMGAGGLSVESPQLPSTRKTPPSLSPLGPAEQGSSPLLSPVLSDAGGAGTDDQEELRHKCAPADEAYFIAKEILATERTYLKDLEVITVWFRSAVVKADAMPADLMTLLFSNIDPIYEFHRGFLREVEQRLALWEGSSSAQATGDHRRIGDVLLSNMLQLKVARACARLSTQQPAEWTPASPPGQCSPESGAQGQERSPGLRPAGPGSPQSRAPVQLLLLSSRPFPASPAASALRAAARIVSSCHKLVGGGFRPCHPQLTCPGTCTEGPPHAEALKAITEVTSTLQHSLVRLENLQKLMELQRDLVGIENLIAPGREFIREGCLHKLTRKGPQQRMFFLFSDMLLYTGRGASGTSHFRIRGLLPLRGMLLMVLDPPVEERENERSVPHCFTIYAAQKTVVVAASTQLEKEKWMRDLNAAIDAAKSSADTALAPLGSVLCPHPRRPSDEVSLEESEDDARRARCSSGGPGQHRASTAMHVCWDRTTSISRADRSAAVENQLSGYLLRKFKNSSGWQKLWVVFTNFCLFFYKTHRDDCPLASLPLLGYSVSLPGEADGIHKEHVFKLQFKSHVYFFRAESKYTLRRWMEVIESASTSPGRAGTPEEEA</sequence>
<feature type="compositionally biased region" description="Basic and acidic residues" evidence="3">
    <location>
        <begin position="497"/>
        <end position="506"/>
    </location>
</feature>
<dbReference type="FunFam" id="1.20.80.10:FF:000005">
    <property type="entry name" value="FERM, RhoGEF and pleckstrin domain-containing protein 1"/>
    <property type="match status" value="1"/>
</dbReference>
<evidence type="ECO:0000259" key="5">
    <source>
        <dbReference type="PROSITE" id="PS50010"/>
    </source>
</evidence>
<dbReference type="Pfam" id="PF08736">
    <property type="entry name" value="FA"/>
    <property type="match status" value="1"/>
</dbReference>
<evidence type="ECO:0000256" key="1">
    <source>
        <dbReference type="ARBA" id="ARBA00022658"/>
    </source>
</evidence>
<dbReference type="PRINTS" id="PR00935">
    <property type="entry name" value="BAND41"/>
</dbReference>
<reference evidence="8" key="1">
    <citation type="submission" date="2025-08" db="UniProtKB">
        <authorList>
            <consortium name="RefSeq"/>
        </authorList>
    </citation>
    <scope>IDENTIFICATION</scope>
    <source>
        <tissue evidence="8">Meat</tissue>
    </source>
</reference>
<dbReference type="KEGG" id="nasi:112409832"/>
<proteinExistence type="predicted"/>
<dbReference type="CTD" id="9855"/>
<dbReference type="InterPro" id="IPR000299">
    <property type="entry name" value="FERM_domain"/>
</dbReference>
<organism evidence="7 8">
    <name type="scientific">Neophocaena asiaeorientalis asiaeorientalis</name>
    <name type="common">Yangtze finless porpoise</name>
    <name type="synonym">Neophocaena phocaenoides subsp. asiaeorientalis</name>
    <dbReference type="NCBI Taxonomy" id="1706337"/>
    <lineage>
        <taxon>Eukaryota</taxon>
        <taxon>Metazoa</taxon>
        <taxon>Chordata</taxon>
        <taxon>Craniata</taxon>
        <taxon>Vertebrata</taxon>
        <taxon>Euteleostomi</taxon>
        <taxon>Mammalia</taxon>
        <taxon>Eutheria</taxon>
        <taxon>Laurasiatheria</taxon>
        <taxon>Artiodactyla</taxon>
        <taxon>Whippomorpha</taxon>
        <taxon>Cetacea</taxon>
        <taxon>Odontoceti</taxon>
        <taxon>Phocoenidae</taxon>
        <taxon>Neophocaena</taxon>
    </lineage>
</organism>
<keyword evidence="2" id="KW-0677">Repeat</keyword>
<dbReference type="GeneID" id="112409832"/>
<dbReference type="InterPro" id="IPR000219">
    <property type="entry name" value="DH_dom"/>
</dbReference>
<feature type="region of interest" description="Disordered" evidence="3">
    <location>
        <begin position="582"/>
        <end position="619"/>
    </location>
</feature>
<dbReference type="InterPro" id="IPR041788">
    <property type="entry name" value="FARP1/FARP2/FRMD7_FERM_C"/>
</dbReference>
<dbReference type="InterPro" id="IPR000798">
    <property type="entry name" value="Ez/rad/moesin-like"/>
</dbReference>
<dbReference type="InParanoid" id="A0A341CMD8"/>
<accession>A0A341CMD8</accession>
<dbReference type="FunFam" id="2.30.29.30:FF:000046">
    <property type="entry name" value="FERM, RhoGEF and pleckstrin domain-containing protein 1"/>
    <property type="match status" value="1"/>
</dbReference>
<dbReference type="GO" id="GO:0005085">
    <property type="term" value="F:guanyl-nucleotide exchange factor activity"/>
    <property type="evidence" value="ECO:0007669"/>
    <property type="project" value="UniProtKB-KW"/>
</dbReference>
<dbReference type="InterPro" id="IPR029071">
    <property type="entry name" value="Ubiquitin-like_domsf"/>
</dbReference>
<dbReference type="SUPFAM" id="SSF54236">
    <property type="entry name" value="Ubiquitin-like"/>
    <property type="match status" value="1"/>
</dbReference>
<dbReference type="PROSITE" id="PS50057">
    <property type="entry name" value="FERM_3"/>
    <property type="match status" value="1"/>
</dbReference>
<dbReference type="Proteomes" id="UP000252040">
    <property type="component" value="Unplaced"/>
</dbReference>
<dbReference type="CDD" id="cd13193">
    <property type="entry name" value="FERM_C_FARP1-like"/>
    <property type="match status" value="1"/>
</dbReference>
<gene>
    <name evidence="8" type="primary">FARP2</name>
</gene>
<evidence type="ECO:0000259" key="6">
    <source>
        <dbReference type="PROSITE" id="PS50057"/>
    </source>
</evidence>
<dbReference type="InterPro" id="IPR011993">
    <property type="entry name" value="PH-like_dom_sf"/>
</dbReference>
<dbReference type="Gene3D" id="3.10.20.90">
    <property type="entry name" value="Phosphatidylinositol 3-kinase Catalytic Subunit, Chain A, domain 1"/>
    <property type="match status" value="1"/>
</dbReference>
<feature type="region of interest" description="Disordered" evidence="3">
    <location>
        <begin position="1331"/>
        <end position="1360"/>
    </location>
</feature>
<feature type="domain" description="DH" evidence="5">
    <location>
        <begin position="955"/>
        <end position="1045"/>
    </location>
</feature>
<dbReference type="SMART" id="SM00233">
    <property type="entry name" value="PH"/>
    <property type="match status" value="2"/>
</dbReference>
<protein>
    <submittedName>
        <fullName evidence="8">FERM, ARHGEF and pleckstrin domain-containing protein 2</fullName>
    </submittedName>
</protein>
<evidence type="ECO:0000313" key="8">
    <source>
        <dbReference type="RefSeq" id="XP_024615961.1"/>
    </source>
</evidence>
<dbReference type="Gene3D" id="1.20.900.10">
    <property type="entry name" value="Dbl homology (DH) domain"/>
    <property type="match status" value="1"/>
</dbReference>
<dbReference type="FunFam" id="2.30.29.30:FF:000002">
    <property type="entry name" value="Band 4.1-like protein 5 isoform 1"/>
    <property type="match status" value="1"/>
</dbReference>
<feature type="domain" description="PH" evidence="4">
    <location>
        <begin position="1207"/>
        <end position="1311"/>
    </location>
</feature>
<dbReference type="InterPro" id="IPR001849">
    <property type="entry name" value="PH_domain"/>
</dbReference>
<feature type="domain" description="FERM" evidence="6">
    <location>
        <begin position="46"/>
        <end position="326"/>
    </location>
</feature>
<dbReference type="InterPro" id="IPR018979">
    <property type="entry name" value="FERM_N"/>
</dbReference>
<dbReference type="FunFam" id="3.10.20.90:FF:000040">
    <property type="entry name" value="FERM, RhoGEF and pleckstrin domain-containing protein"/>
    <property type="match status" value="1"/>
</dbReference>
<feature type="region of interest" description="Disordered" evidence="3">
    <location>
        <begin position="496"/>
        <end position="526"/>
    </location>
</feature>
<dbReference type="Pfam" id="PF00169">
    <property type="entry name" value="PH"/>
    <property type="match status" value="2"/>
</dbReference>
<feature type="region of interest" description="Disordered" evidence="3">
    <location>
        <begin position="1063"/>
        <end position="1102"/>
    </location>
</feature>
<dbReference type="InterPro" id="IPR035899">
    <property type="entry name" value="DBL_dom_sf"/>
</dbReference>
<dbReference type="SUPFAM" id="SSF48065">
    <property type="entry name" value="DBL homology domain (DH-domain)"/>
    <property type="match status" value="1"/>
</dbReference>
<dbReference type="InterPro" id="IPR019748">
    <property type="entry name" value="FERM_central"/>
</dbReference>
<dbReference type="SMART" id="SM01196">
    <property type="entry name" value="FERM_C"/>
    <property type="match status" value="1"/>
</dbReference>
<evidence type="ECO:0000256" key="2">
    <source>
        <dbReference type="ARBA" id="ARBA00022737"/>
    </source>
</evidence>
<dbReference type="CDD" id="cd17190">
    <property type="entry name" value="FERM_F1_FARP2"/>
    <property type="match status" value="1"/>
</dbReference>
<name>A0A341CMD8_NEOAA</name>
<dbReference type="SUPFAM" id="SSF50729">
    <property type="entry name" value="PH domain-like"/>
    <property type="match status" value="3"/>
</dbReference>
<feature type="domain" description="PH" evidence="4">
    <location>
        <begin position="1387"/>
        <end position="1484"/>
    </location>
</feature>
<dbReference type="InterPro" id="IPR014847">
    <property type="entry name" value="FA"/>
</dbReference>
<feature type="compositionally biased region" description="Low complexity" evidence="3">
    <location>
        <begin position="583"/>
        <end position="600"/>
    </location>
</feature>
<dbReference type="STRING" id="1706337.A0A341CMD8"/>
<feature type="compositionally biased region" description="Low complexity" evidence="3">
    <location>
        <begin position="396"/>
        <end position="413"/>
    </location>
</feature>